<name>A0A1M5XTJ1_9GAMM</name>
<keyword evidence="2" id="KW-1185">Reference proteome</keyword>
<reference evidence="1 2" key="1">
    <citation type="submission" date="2016-11" db="EMBL/GenBank/DDBJ databases">
        <authorList>
            <person name="Jaros S."/>
            <person name="Januszkiewicz K."/>
            <person name="Wedrychowicz H."/>
        </authorList>
    </citation>
    <scope>NUCLEOTIDE SEQUENCE [LARGE SCALE GENOMIC DNA]</scope>
    <source>
        <strain evidence="1 2">DSM 16917</strain>
    </source>
</reference>
<sequence length="148" mass="15812">MSACLLGDPVRYDGASKGLNDPRLAQWCALGWVLPLCPEVSGGLPTPRPAAEQQSDGRVLTQQGENVSQAFYLGAEVALAQAQRHGIRLALLKANSPSCGNRQVYDGRFQGRLISGEGVTASRLRQHGVQVFNENELAALAEALGWEA</sequence>
<dbReference type="Pfam" id="PF04463">
    <property type="entry name" value="2-thiour_desulf"/>
    <property type="match status" value="1"/>
</dbReference>
<protein>
    <submittedName>
        <fullName evidence="1">Uncharacterized conserved protein YbbK, DUF523 family</fullName>
    </submittedName>
</protein>
<evidence type="ECO:0000313" key="1">
    <source>
        <dbReference type="EMBL" id="SHI03069.1"/>
    </source>
</evidence>
<evidence type="ECO:0000313" key="2">
    <source>
        <dbReference type="Proteomes" id="UP000184268"/>
    </source>
</evidence>
<dbReference type="InterPro" id="IPR007553">
    <property type="entry name" value="2-thiour_desulf"/>
</dbReference>
<dbReference type="PANTHER" id="PTHR30087">
    <property type="entry name" value="INNER MEMBRANE PROTEIN"/>
    <property type="match status" value="1"/>
</dbReference>
<dbReference type="RefSeq" id="WP_234977433.1">
    <property type="nucleotide sequence ID" value="NZ_FQXG01000006.1"/>
</dbReference>
<dbReference type="AlphaFoldDB" id="A0A1M5XTJ1"/>
<dbReference type="Proteomes" id="UP000184268">
    <property type="component" value="Unassembled WGS sequence"/>
</dbReference>
<organism evidence="1 2">
    <name type="scientific">Ferrimonas marina</name>
    <dbReference type="NCBI Taxonomy" id="299255"/>
    <lineage>
        <taxon>Bacteria</taxon>
        <taxon>Pseudomonadati</taxon>
        <taxon>Pseudomonadota</taxon>
        <taxon>Gammaproteobacteria</taxon>
        <taxon>Alteromonadales</taxon>
        <taxon>Ferrimonadaceae</taxon>
        <taxon>Ferrimonas</taxon>
    </lineage>
</organism>
<dbReference type="STRING" id="299255.SAMN02745129_3684"/>
<accession>A0A1M5XTJ1</accession>
<dbReference type="PANTHER" id="PTHR30087:SF1">
    <property type="entry name" value="HYPOTHETICAL CYTOSOLIC PROTEIN"/>
    <property type="match status" value="1"/>
</dbReference>
<proteinExistence type="predicted"/>
<dbReference type="EMBL" id="FQXG01000006">
    <property type="protein sequence ID" value="SHI03069.1"/>
    <property type="molecule type" value="Genomic_DNA"/>
</dbReference>
<gene>
    <name evidence="1" type="ORF">SAMN02745129_3684</name>
</gene>